<feature type="domain" description="Glycosyl transferase family 1" evidence="1">
    <location>
        <begin position="172"/>
        <end position="324"/>
    </location>
</feature>
<keyword evidence="4" id="KW-1185">Reference proteome</keyword>
<dbReference type="GeneID" id="56896147"/>
<keyword evidence="3" id="KW-0328">Glycosyltransferase</keyword>
<dbReference type="Pfam" id="PF00534">
    <property type="entry name" value="Glycos_transf_1"/>
    <property type="match status" value="1"/>
</dbReference>
<evidence type="ECO:0000259" key="2">
    <source>
        <dbReference type="Pfam" id="PF13439"/>
    </source>
</evidence>
<dbReference type="InterPro" id="IPR028098">
    <property type="entry name" value="Glyco_trans_4-like_N"/>
</dbReference>
<dbReference type="EC" id="2.4.-.-" evidence="3"/>
<gene>
    <name evidence="3" type="ORF">V3467_05725</name>
</gene>
<comment type="caution">
    <text evidence="3">The sequence shown here is derived from an EMBL/GenBank/DDBJ whole genome shotgun (WGS) entry which is preliminary data.</text>
</comment>
<accession>A0ABW8PG78</accession>
<dbReference type="InterPro" id="IPR001296">
    <property type="entry name" value="Glyco_trans_1"/>
</dbReference>
<evidence type="ECO:0000259" key="1">
    <source>
        <dbReference type="Pfam" id="PF00534"/>
    </source>
</evidence>
<dbReference type="GO" id="GO:0016757">
    <property type="term" value="F:glycosyltransferase activity"/>
    <property type="evidence" value="ECO:0007669"/>
    <property type="project" value="UniProtKB-KW"/>
</dbReference>
<dbReference type="PANTHER" id="PTHR12526">
    <property type="entry name" value="GLYCOSYLTRANSFERASE"/>
    <property type="match status" value="1"/>
</dbReference>
<keyword evidence="3" id="KW-0808">Transferase</keyword>
<feature type="domain" description="Glycosyltransferase subfamily 4-like N-terminal" evidence="2">
    <location>
        <begin position="12"/>
        <end position="145"/>
    </location>
</feature>
<name>A0ABW8PG78_9FLAO</name>
<protein>
    <submittedName>
        <fullName evidence="3">Glycosyltransferase</fullName>
        <ecNumber evidence="3">2.4.-.-</ecNumber>
    </submittedName>
</protein>
<dbReference type="CDD" id="cd03811">
    <property type="entry name" value="GT4_GT28_WabH-like"/>
    <property type="match status" value="1"/>
</dbReference>
<dbReference type="RefSeq" id="WP_060383069.1">
    <property type="nucleotide sequence ID" value="NZ_CP013992.1"/>
</dbReference>
<organism evidence="3 4">
    <name type="scientific">Flavobacterium covae</name>
    <dbReference type="NCBI Taxonomy" id="2906076"/>
    <lineage>
        <taxon>Bacteria</taxon>
        <taxon>Pseudomonadati</taxon>
        <taxon>Bacteroidota</taxon>
        <taxon>Flavobacteriia</taxon>
        <taxon>Flavobacteriales</taxon>
        <taxon>Flavobacteriaceae</taxon>
        <taxon>Flavobacterium</taxon>
    </lineage>
</organism>
<dbReference type="SUPFAM" id="SSF53756">
    <property type="entry name" value="UDP-Glycosyltransferase/glycogen phosphorylase"/>
    <property type="match status" value="1"/>
</dbReference>
<dbReference type="EMBL" id="JAZHOJ010000009">
    <property type="protein sequence ID" value="MFK7003348.1"/>
    <property type="molecule type" value="Genomic_DNA"/>
</dbReference>
<dbReference type="Gene3D" id="3.40.50.2000">
    <property type="entry name" value="Glycogen Phosphorylase B"/>
    <property type="match status" value="2"/>
</dbReference>
<sequence>MRIVQLIDTLEIGGAERMAVNYANALSKTVEFSGLIATRSEGLLKEQIIKNVNYLFIDRKKVLDFKPYLSSRNYLIKNRITHIQAHSSSFFWAVLLKLTVPKIKIIWHDHYGFSENIEERSFLLLKYFSCFFTSIISVNKKLESWAKYKLLCKKNIYIPNFFDWKFTNEVVNLRGKKGKRILHLANLRPQKNHEFLLKIAKEIVLLHPDWSFHLVGQDTNDAYSKSIKEKIVDYNLNNNIFIYGGLSNVAEVISGCDIGILTSISEGLPVALLEYGAGGLPTVTTDVGEIPNFFNEKFGAIIKVTETAEFIKELNDLIQDGDKRLEKGLAFQKFVNEFFNESEVIKKFIEFCK</sequence>
<dbReference type="Pfam" id="PF13439">
    <property type="entry name" value="Glyco_transf_4"/>
    <property type="match status" value="1"/>
</dbReference>
<proteinExistence type="predicted"/>
<evidence type="ECO:0000313" key="4">
    <source>
        <dbReference type="Proteomes" id="UP001621713"/>
    </source>
</evidence>
<evidence type="ECO:0000313" key="3">
    <source>
        <dbReference type="EMBL" id="MFK7003348.1"/>
    </source>
</evidence>
<dbReference type="PANTHER" id="PTHR12526:SF630">
    <property type="entry name" value="GLYCOSYLTRANSFERASE"/>
    <property type="match status" value="1"/>
</dbReference>
<dbReference type="Proteomes" id="UP001621713">
    <property type="component" value="Unassembled WGS sequence"/>
</dbReference>
<reference evidence="3 4" key="1">
    <citation type="submission" date="2024-02" db="EMBL/GenBank/DDBJ databases">
        <title>Comparative Genomic Analysis of Flavobacterium Species Causing Columnaris Disease of Freshwater Fish in Thailand: Insights into Virulence and Resistance Mechanisms.</title>
        <authorList>
            <person name="Nguyen D."/>
            <person name="Chokmangmeepisarn P."/>
            <person name="Khianchaikhan K."/>
            <person name="Morishita M."/>
            <person name="Bunnoy A."/>
            <person name="Rodkhum C."/>
        </authorList>
    </citation>
    <scope>NUCLEOTIDE SEQUENCE [LARGE SCALE GENOMIC DNA]</scope>
    <source>
        <strain evidence="3 4">PCBSB2203</strain>
    </source>
</reference>